<dbReference type="Proteomes" id="UP000092666">
    <property type="component" value="Unassembled WGS sequence"/>
</dbReference>
<evidence type="ECO:0000313" key="2">
    <source>
        <dbReference type="EMBL" id="OCF38058.1"/>
    </source>
</evidence>
<dbReference type="OrthoDB" id="4138492at2759"/>
<organism evidence="2 3">
    <name type="scientific">Kwoniella heveanensis BCC8398</name>
    <dbReference type="NCBI Taxonomy" id="1296120"/>
    <lineage>
        <taxon>Eukaryota</taxon>
        <taxon>Fungi</taxon>
        <taxon>Dikarya</taxon>
        <taxon>Basidiomycota</taxon>
        <taxon>Agaricomycotina</taxon>
        <taxon>Tremellomycetes</taxon>
        <taxon>Tremellales</taxon>
        <taxon>Cryptococcaceae</taxon>
        <taxon>Kwoniella</taxon>
    </lineage>
</organism>
<dbReference type="InterPro" id="IPR008928">
    <property type="entry name" value="6-hairpin_glycosidase_sf"/>
</dbReference>
<dbReference type="GO" id="GO:0005975">
    <property type="term" value="P:carbohydrate metabolic process"/>
    <property type="evidence" value="ECO:0007669"/>
    <property type="project" value="InterPro"/>
</dbReference>
<protein>
    <recommendedName>
        <fullName evidence="4">Glycosyl hydrolase family 88</fullName>
    </recommendedName>
</protein>
<proteinExistence type="predicted"/>
<dbReference type="PANTHER" id="PTHR41814">
    <property type="entry name" value="EXPRESSED PROTEIN"/>
    <property type="match status" value="1"/>
</dbReference>
<evidence type="ECO:0000313" key="3">
    <source>
        <dbReference type="Proteomes" id="UP000092666"/>
    </source>
</evidence>
<dbReference type="Gene3D" id="1.50.10.10">
    <property type="match status" value="1"/>
</dbReference>
<reference evidence="3" key="2">
    <citation type="submission" date="2013-12" db="EMBL/GenBank/DDBJ databases">
        <title>Evolution of pathogenesis and genome organization in the Tremellales.</title>
        <authorList>
            <person name="Cuomo C."/>
            <person name="Litvintseva A."/>
            <person name="Heitman J."/>
            <person name="Chen Y."/>
            <person name="Sun S."/>
            <person name="Springer D."/>
            <person name="Dromer F."/>
            <person name="Young S."/>
            <person name="Zeng Q."/>
            <person name="Chapman S."/>
            <person name="Gujja S."/>
            <person name="Saif S."/>
            <person name="Birren B."/>
        </authorList>
    </citation>
    <scope>NUCLEOTIDE SEQUENCE [LARGE SCALE GENOMIC DNA]</scope>
    <source>
        <strain evidence="3">BCC8398</strain>
    </source>
</reference>
<evidence type="ECO:0008006" key="4">
    <source>
        <dbReference type="Google" id="ProtNLM"/>
    </source>
</evidence>
<accession>A0A1B9H471</accession>
<dbReference type="PANTHER" id="PTHR41814:SF1">
    <property type="entry name" value="CELLULASE"/>
    <property type="match status" value="1"/>
</dbReference>
<dbReference type="AlphaFoldDB" id="A0A1B9H471"/>
<keyword evidence="1" id="KW-0732">Signal</keyword>
<dbReference type="GO" id="GO:0003824">
    <property type="term" value="F:catalytic activity"/>
    <property type="evidence" value="ECO:0007669"/>
    <property type="project" value="UniProtKB-ARBA"/>
</dbReference>
<name>A0A1B9H471_9TREE</name>
<keyword evidence="3" id="KW-1185">Reference proteome</keyword>
<evidence type="ECO:0000256" key="1">
    <source>
        <dbReference type="SAM" id="SignalP"/>
    </source>
</evidence>
<reference evidence="2 3" key="1">
    <citation type="submission" date="2013-07" db="EMBL/GenBank/DDBJ databases">
        <title>The Genome Sequence of Cryptococcus heveanensis BCC8398.</title>
        <authorList>
            <consortium name="The Broad Institute Genome Sequencing Platform"/>
            <person name="Cuomo C."/>
            <person name="Litvintseva A."/>
            <person name="Chen Y."/>
            <person name="Heitman J."/>
            <person name="Sun S."/>
            <person name="Springer D."/>
            <person name="Dromer F."/>
            <person name="Young S.K."/>
            <person name="Zeng Q."/>
            <person name="Gargeya S."/>
            <person name="Fitzgerald M."/>
            <person name="Abouelleil A."/>
            <person name="Alvarado L."/>
            <person name="Berlin A.M."/>
            <person name="Chapman S.B."/>
            <person name="Dewar J."/>
            <person name="Goldberg J."/>
            <person name="Griggs A."/>
            <person name="Gujja S."/>
            <person name="Hansen M."/>
            <person name="Howarth C."/>
            <person name="Imamovic A."/>
            <person name="Larimer J."/>
            <person name="McCowan C."/>
            <person name="Murphy C."/>
            <person name="Pearson M."/>
            <person name="Priest M."/>
            <person name="Roberts A."/>
            <person name="Saif S."/>
            <person name="Shea T."/>
            <person name="Sykes S."/>
            <person name="Wortman J."/>
            <person name="Nusbaum C."/>
            <person name="Birren B."/>
        </authorList>
    </citation>
    <scope>NUCLEOTIDE SEQUENCE [LARGE SCALE GENOMIC DNA]</scope>
    <source>
        <strain evidence="2 3">BCC8398</strain>
    </source>
</reference>
<dbReference type="EMBL" id="KI669492">
    <property type="protein sequence ID" value="OCF38058.1"/>
    <property type="molecule type" value="Genomic_DNA"/>
</dbReference>
<sequence>MRHTLLATPLTLLAATTLCASHVVVAAAHSPWRRSTGNDHQRLVVRQEDSDVSKNDSLIDQAESLTSGTEVSITSLANTRPTYAFNAVASSSAAAAAAAAAAASPTVTYTPPNLQFHKAPRSHAFKSAAYRRLSDLLPDILEKGNSISVHSWELGCLTETLLEVYDPILTPFEWDPEGCQRSVPWEMLTIAQRSLEGYDWTGAPGSTGHTANLADYLNTEKTPVQLTPKPLIDGAGSLGDPASLIPAVWLLAKFASRGGVWRKLGTRSADDYAWAVGNQLIYLLNGPKSPENGTISQRENGEEYWADQGYMISPSIAFLSLDDVNQDTMALALTQHQGEIGALLNPDVNLFRHVSGWDPKFWATGNAWMLYGMIRNVASAEAAGFGEALKTQIDDLKANGLRVFQALFSELDSQSLLPDFMQDPDPQLSIGDTAGTALAVAAYYRFCLLAPELISDETESGAWMRERAETAFDAVVGFIDDEGWVRHAVNPQGDGWLVYPDNPDIKSPEAQAFAAIMWKARTDAGF</sequence>
<feature type="signal peptide" evidence="1">
    <location>
        <begin position="1"/>
        <end position="21"/>
    </location>
</feature>
<dbReference type="SUPFAM" id="SSF48208">
    <property type="entry name" value="Six-hairpin glycosidases"/>
    <property type="match status" value="1"/>
</dbReference>
<gene>
    <name evidence="2" type="ORF">I316_00282</name>
</gene>
<feature type="chain" id="PRO_5008627528" description="Glycosyl hydrolase family 88" evidence="1">
    <location>
        <begin position="22"/>
        <end position="526"/>
    </location>
</feature>
<dbReference type="InterPro" id="IPR012341">
    <property type="entry name" value="6hp_glycosidase-like_sf"/>
</dbReference>